<sequence>MTEILTLSNGCQIAVNTPVTTNGKYMVYLHGGGFIYGSKNDLPQALAQQFLDAGYTILAMDYLLAPNHSLKDILTGIYDSFAEIKETIIKDAPFSFCGRSAGGYALLSLTAHLLQTNATLPECLINFYGYYDLKFIHTKRQLTSTTITPEMIAGIDQTQTVWDDPLLQRYVLYMYGVQQQQLNDFYQVSEQAIDDFTISAELLKQFPPTFSTASTSDAEVPFKYSKSLKRLIPDCKFVPVYDLEHDFLKQPEDEQVQKVFNQLATWLN</sequence>
<dbReference type="Proteomes" id="UP000664701">
    <property type="component" value="Chromosome"/>
</dbReference>
<evidence type="ECO:0000313" key="4">
    <source>
        <dbReference type="Proteomes" id="UP000664701"/>
    </source>
</evidence>
<dbReference type="InterPro" id="IPR029058">
    <property type="entry name" value="AB_hydrolase_fold"/>
</dbReference>
<evidence type="ECO:0000313" key="3">
    <source>
        <dbReference type="EMBL" id="WYJ76380.1"/>
    </source>
</evidence>
<gene>
    <name evidence="3" type="ORF">DOK78_001006</name>
</gene>
<dbReference type="InterPro" id="IPR013094">
    <property type="entry name" value="AB_hydrolase_3"/>
</dbReference>
<reference evidence="3 4" key="2">
    <citation type="submission" date="2024-03" db="EMBL/GenBank/DDBJ databases">
        <title>The Genome Sequence of Enterococcus sp. DIV2402.</title>
        <authorList>
            <consortium name="The Broad Institute Genomics Platform"/>
            <consortium name="The Broad Institute Microbial Omics Core"/>
            <consortium name="The Broad Institute Genomic Center for Infectious Diseases"/>
            <person name="Earl A."/>
            <person name="Manson A."/>
            <person name="Gilmore M."/>
            <person name="Schwartman J."/>
            <person name="Shea T."/>
            <person name="Abouelleil A."/>
            <person name="Cao P."/>
            <person name="Chapman S."/>
            <person name="Cusick C."/>
            <person name="Young S."/>
            <person name="Neafsey D."/>
            <person name="Nusbaum C."/>
            <person name="Birren B."/>
        </authorList>
    </citation>
    <scope>NUCLEOTIDE SEQUENCE [LARGE SCALE GENOMIC DNA]</scope>
    <source>
        <strain evidence="3 4">DIV2402</strain>
    </source>
</reference>
<evidence type="ECO:0000259" key="2">
    <source>
        <dbReference type="Pfam" id="PF07859"/>
    </source>
</evidence>
<dbReference type="Pfam" id="PF07859">
    <property type="entry name" value="Abhydrolase_3"/>
    <property type="match status" value="1"/>
</dbReference>
<keyword evidence="1" id="KW-0378">Hydrolase</keyword>
<accession>A0ABZ2SKK0</accession>
<feature type="domain" description="Alpha/beta hydrolase fold-3" evidence="2">
    <location>
        <begin position="26"/>
        <end position="163"/>
    </location>
</feature>
<proteinExistence type="predicted"/>
<dbReference type="Gene3D" id="3.40.50.1820">
    <property type="entry name" value="alpha/beta hydrolase"/>
    <property type="match status" value="1"/>
</dbReference>
<evidence type="ECO:0000256" key="1">
    <source>
        <dbReference type="ARBA" id="ARBA00022801"/>
    </source>
</evidence>
<protein>
    <recommendedName>
        <fullName evidence="2">Alpha/beta hydrolase fold-3 domain-containing protein</fullName>
    </recommendedName>
</protein>
<dbReference type="RefSeq" id="WP_207942369.1">
    <property type="nucleotide sequence ID" value="NZ_CP147251.1"/>
</dbReference>
<dbReference type="PANTHER" id="PTHR48081">
    <property type="entry name" value="AB HYDROLASE SUPERFAMILY PROTEIN C4A8.06C"/>
    <property type="match status" value="1"/>
</dbReference>
<dbReference type="InterPro" id="IPR050300">
    <property type="entry name" value="GDXG_lipolytic_enzyme"/>
</dbReference>
<dbReference type="EMBL" id="CP147251">
    <property type="protein sequence ID" value="WYJ76380.1"/>
    <property type="molecule type" value="Genomic_DNA"/>
</dbReference>
<name>A0ABZ2SKK0_9ENTE</name>
<dbReference type="SUPFAM" id="SSF53474">
    <property type="entry name" value="alpha/beta-Hydrolases"/>
    <property type="match status" value="1"/>
</dbReference>
<organism evidence="3 4">
    <name type="scientific">Candidatus Enterococcus lowellii</name>
    <dbReference type="NCBI Taxonomy" id="2230877"/>
    <lineage>
        <taxon>Bacteria</taxon>
        <taxon>Bacillati</taxon>
        <taxon>Bacillota</taxon>
        <taxon>Bacilli</taxon>
        <taxon>Lactobacillales</taxon>
        <taxon>Enterococcaceae</taxon>
        <taxon>Enterococcus</taxon>
    </lineage>
</organism>
<keyword evidence="4" id="KW-1185">Reference proteome</keyword>
<reference evidence="3 4" key="1">
    <citation type="submission" date="2021-03" db="EMBL/GenBank/DDBJ databases">
        <authorList>
            <person name="Gilmore M.S."/>
            <person name="Schwartzman J."/>
            <person name="Van Tyne D."/>
            <person name="Martin M."/>
            <person name="Earl A.M."/>
            <person name="Manson A.L."/>
            <person name="Straub T."/>
            <person name="Salamzade R."/>
            <person name="Saavedra J."/>
            <person name="Lebreton F."/>
            <person name="Prichula J."/>
            <person name="Schaufler K."/>
            <person name="Gaca A."/>
            <person name="Sgardioli B."/>
            <person name="Wagenaar J."/>
            <person name="Strong T."/>
        </authorList>
    </citation>
    <scope>NUCLEOTIDE SEQUENCE [LARGE SCALE GENOMIC DNA]</scope>
    <source>
        <strain evidence="3 4">DIV2402</strain>
    </source>
</reference>